<protein>
    <submittedName>
        <fullName evidence="2">Family 2 glucosyltransferase</fullName>
    </submittedName>
</protein>
<evidence type="ECO:0000259" key="1">
    <source>
        <dbReference type="Pfam" id="PF00535"/>
    </source>
</evidence>
<organism evidence="2 3">
    <name type="scientific">Bifidobacterium olomucense</name>
    <dbReference type="NCBI Taxonomy" id="2675324"/>
    <lineage>
        <taxon>Bacteria</taxon>
        <taxon>Bacillati</taxon>
        <taxon>Actinomycetota</taxon>
        <taxon>Actinomycetes</taxon>
        <taxon>Bifidobacteriales</taxon>
        <taxon>Bifidobacteriaceae</taxon>
        <taxon>Bifidobacterium</taxon>
    </lineage>
</organism>
<dbReference type="EMBL" id="JAAIIG010000029">
    <property type="protein sequence ID" value="NMM99395.1"/>
    <property type="molecule type" value="Genomic_DNA"/>
</dbReference>
<evidence type="ECO:0000313" key="3">
    <source>
        <dbReference type="Proteomes" id="UP000543419"/>
    </source>
</evidence>
<feature type="domain" description="Glycosyltransferase 2-like" evidence="1">
    <location>
        <begin position="5"/>
        <end position="161"/>
    </location>
</feature>
<keyword evidence="2" id="KW-0808">Transferase</keyword>
<dbReference type="Gene3D" id="3.90.550.10">
    <property type="entry name" value="Spore Coat Polysaccharide Biosynthesis Protein SpsA, Chain A"/>
    <property type="match status" value="1"/>
</dbReference>
<dbReference type="CDD" id="cd04196">
    <property type="entry name" value="GT_2_like_d"/>
    <property type="match status" value="1"/>
</dbReference>
<dbReference type="SUPFAM" id="SSF53448">
    <property type="entry name" value="Nucleotide-diphospho-sugar transferases"/>
    <property type="match status" value="1"/>
</dbReference>
<dbReference type="GO" id="GO:0016758">
    <property type="term" value="F:hexosyltransferase activity"/>
    <property type="evidence" value="ECO:0007669"/>
    <property type="project" value="UniProtKB-ARBA"/>
</dbReference>
<comment type="caution">
    <text evidence="2">The sequence shown here is derived from an EMBL/GenBank/DDBJ whole genome shotgun (WGS) entry which is preliminary data.</text>
</comment>
<dbReference type="Pfam" id="PF00535">
    <property type="entry name" value="Glycos_transf_2"/>
    <property type="match status" value="1"/>
</dbReference>
<dbReference type="InterPro" id="IPR001173">
    <property type="entry name" value="Glyco_trans_2-like"/>
</dbReference>
<dbReference type="AlphaFoldDB" id="A0A7Y0EZT1"/>
<name>A0A7Y0EZT1_9BIFI</name>
<proteinExistence type="predicted"/>
<reference evidence="2 3" key="1">
    <citation type="submission" date="2020-02" db="EMBL/GenBank/DDBJ databases">
        <title>Characterization of phylogenetic diversity of novel bifidobacterial species isolated in Czech ZOOs.</title>
        <authorList>
            <person name="Lugli G.A."/>
            <person name="Vera N.B."/>
            <person name="Ventura M."/>
        </authorList>
    </citation>
    <scope>NUCLEOTIDE SEQUENCE [LARGE SCALE GENOMIC DNA]</scope>
    <source>
        <strain evidence="2 3">DSM 109959</strain>
    </source>
</reference>
<gene>
    <name evidence="2" type="ORF">G1C97_2355</name>
</gene>
<sequence>MTRISVIMPTYNGEKYIKEQINSILSNITSDDEIIISDDGSTDKTVDIIHEYEKNNANIKYIEGPHQGVVKNINNALKYATGNIIFLSDQDDVWLKNKVATIVNIFENNKDITCVLHDLQIVDANLSIIEISYFNFHKSRLGFLNNLIRNSFVGAAMAFRASMLEYILPIENVPMHDQWIGLINEVYGKTFICNEILGLYRRHGANVTQLKHGSLTSMLSKRMLITLQILKRFNQILFGRKK</sequence>
<dbReference type="PANTHER" id="PTHR22916">
    <property type="entry name" value="GLYCOSYLTRANSFERASE"/>
    <property type="match status" value="1"/>
</dbReference>
<dbReference type="RefSeq" id="WP_169241940.1">
    <property type="nucleotide sequence ID" value="NZ_JAAIIG010000029.1"/>
</dbReference>
<dbReference type="PANTHER" id="PTHR22916:SF3">
    <property type="entry name" value="UDP-GLCNAC:BETAGAL BETA-1,3-N-ACETYLGLUCOSAMINYLTRANSFERASE-LIKE PROTEIN 1"/>
    <property type="match status" value="1"/>
</dbReference>
<keyword evidence="3" id="KW-1185">Reference proteome</keyword>
<evidence type="ECO:0000313" key="2">
    <source>
        <dbReference type="EMBL" id="NMM99395.1"/>
    </source>
</evidence>
<dbReference type="Proteomes" id="UP000543419">
    <property type="component" value="Unassembled WGS sequence"/>
</dbReference>
<dbReference type="InterPro" id="IPR029044">
    <property type="entry name" value="Nucleotide-diphossugar_trans"/>
</dbReference>
<accession>A0A7Y0EZT1</accession>